<feature type="non-terminal residue" evidence="1">
    <location>
        <position position="1"/>
    </location>
</feature>
<accession>A0A9N9I245</accession>
<dbReference type="OrthoDB" id="2406474at2759"/>
<organism evidence="1 2">
    <name type="scientific">Dentiscutata erythropus</name>
    <dbReference type="NCBI Taxonomy" id="1348616"/>
    <lineage>
        <taxon>Eukaryota</taxon>
        <taxon>Fungi</taxon>
        <taxon>Fungi incertae sedis</taxon>
        <taxon>Mucoromycota</taxon>
        <taxon>Glomeromycotina</taxon>
        <taxon>Glomeromycetes</taxon>
        <taxon>Diversisporales</taxon>
        <taxon>Gigasporaceae</taxon>
        <taxon>Dentiscutata</taxon>
    </lineage>
</organism>
<sequence length="218" mass="24673">NSDQSCDEYITQPSEMDIGDSLRPLVGKFLPKGNITLHSHAQRIQRISYKITINNSLSSGAYAIGIYHDNFTQSLNLTNFYYLSPQEYYVVMFSRKVKKTLDKKFSNYIGIGNTYSSVQYIESNIRKNIVAKETLPLQSSTSYNLAVDVIAQSYTTEEFFEQRSGSIIDVLADIFAIYTGGAIIYAFLFGERIEPLGTVHKLSRFFPVRRAIEPGNNV</sequence>
<reference evidence="1" key="1">
    <citation type="submission" date="2021-06" db="EMBL/GenBank/DDBJ databases">
        <authorList>
            <person name="Kallberg Y."/>
            <person name="Tangrot J."/>
            <person name="Rosling A."/>
        </authorList>
    </citation>
    <scope>NUCLEOTIDE SEQUENCE</scope>
    <source>
        <strain evidence="1">MA453B</strain>
    </source>
</reference>
<dbReference type="EMBL" id="CAJVPY010010277">
    <property type="protein sequence ID" value="CAG8717241.1"/>
    <property type="molecule type" value="Genomic_DNA"/>
</dbReference>
<dbReference type="Proteomes" id="UP000789405">
    <property type="component" value="Unassembled WGS sequence"/>
</dbReference>
<comment type="caution">
    <text evidence="1">The sequence shown here is derived from an EMBL/GenBank/DDBJ whole genome shotgun (WGS) entry which is preliminary data.</text>
</comment>
<evidence type="ECO:0000313" key="2">
    <source>
        <dbReference type="Proteomes" id="UP000789405"/>
    </source>
</evidence>
<proteinExistence type="predicted"/>
<gene>
    <name evidence="1" type="ORF">DERYTH_LOCUS14030</name>
</gene>
<name>A0A9N9I245_9GLOM</name>
<evidence type="ECO:0000313" key="1">
    <source>
        <dbReference type="EMBL" id="CAG8717241.1"/>
    </source>
</evidence>
<keyword evidence="2" id="KW-1185">Reference proteome</keyword>
<protein>
    <submittedName>
        <fullName evidence="1">10789_t:CDS:1</fullName>
    </submittedName>
</protein>
<dbReference type="AlphaFoldDB" id="A0A9N9I245"/>